<evidence type="ECO:0000313" key="5">
    <source>
        <dbReference type="Proteomes" id="UP000232149"/>
    </source>
</evidence>
<comment type="caution">
    <text evidence="3">The sequence shown here is derived from an EMBL/GenBank/DDBJ whole genome shotgun (WGS) entry which is preliminary data.</text>
</comment>
<dbReference type="Pfam" id="PF02348">
    <property type="entry name" value="CTP_transf_3"/>
    <property type="match status" value="1"/>
</dbReference>
<proteinExistence type="predicted"/>
<evidence type="ECO:0000256" key="1">
    <source>
        <dbReference type="ARBA" id="ARBA00001933"/>
    </source>
</evidence>
<evidence type="ECO:0000313" key="6">
    <source>
        <dbReference type="Proteomes" id="UP000232188"/>
    </source>
</evidence>
<dbReference type="SUPFAM" id="SSF53448">
    <property type="entry name" value="Nucleotide-diphospho-sugar transferases"/>
    <property type="match status" value="1"/>
</dbReference>
<dbReference type="Pfam" id="PF00202">
    <property type="entry name" value="Aminotran_3"/>
    <property type="match status" value="1"/>
</dbReference>
<keyword evidence="3" id="KW-0548">Nucleotidyltransferase</keyword>
<dbReference type="Gene3D" id="3.40.640.10">
    <property type="entry name" value="Type I PLP-dependent aspartate aminotransferase-like (Major domain)"/>
    <property type="match status" value="1"/>
</dbReference>
<dbReference type="InterPro" id="IPR003329">
    <property type="entry name" value="Cytidylyl_trans"/>
</dbReference>
<gene>
    <name evidence="4" type="ORF">CH376_11270</name>
    <name evidence="3" type="ORF">CH380_09260</name>
</gene>
<dbReference type="InterPro" id="IPR015422">
    <property type="entry name" value="PyrdxlP-dep_Trfase_small"/>
</dbReference>
<dbReference type="EMBL" id="NPDU01000025">
    <property type="protein sequence ID" value="PJZ61820.1"/>
    <property type="molecule type" value="Genomic_DNA"/>
</dbReference>
<comment type="cofactor">
    <cofactor evidence="1">
        <name>pyridoxal 5'-phosphate</name>
        <dbReference type="ChEBI" id="CHEBI:597326"/>
    </cofactor>
</comment>
<accession>A0A2M9YPB3</accession>
<dbReference type="InterPro" id="IPR005814">
    <property type="entry name" value="Aminotrans_3"/>
</dbReference>
<evidence type="ECO:0000313" key="4">
    <source>
        <dbReference type="EMBL" id="PJZ61820.1"/>
    </source>
</evidence>
<keyword evidence="5" id="KW-1185">Reference proteome</keyword>
<dbReference type="Gene3D" id="3.90.550.10">
    <property type="entry name" value="Spore Coat Polysaccharide Biosynthesis Protein SpsA, Chain A"/>
    <property type="match status" value="1"/>
</dbReference>
<organism evidence="3 6">
    <name type="scientific">Leptospira adleri</name>
    <dbReference type="NCBI Taxonomy" id="2023186"/>
    <lineage>
        <taxon>Bacteria</taxon>
        <taxon>Pseudomonadati</taxon>
        <taxon>Spirochaetota</taxon>
        <taxon>Spirochaetia</taxon>
        <taxon>Leptospirales</taxon>
        <taxon>Leptospiraceae</taxon>
        <taxon>Leptospira</taxon>
    </lineage>
</organism>
<dbReference type="InterPro" id="IPR049704">
    <property type="entry name" value="Aminotrans_3_PPA_site"/>
</dbReference>
<dbReference type="GO" id="GO:0016779">
    <property type="term" value="F:nucleotidyltransferase activity"/>
    <property type="evidence" value="ECO:0007669"/>
    <property type="project" value="UniProtKB-KW"/>
</dbReference>
<dbReference type="GO" id="GO:0030170">
    <property type="term" value="F:pyridoxal phosphate binding"/>
    <property type="evidence" value="ECO:0007669"/>
    <property type="project" value="InterPro"/>
</dbReference>
<dbReference type="InterPro" id="IPR015424">
    <property type="entry name" value="PyrdxlP-dep_Trfase"/>
</dbReference>
<protein>
    <submittedName>
        <fullName evidence="3">Cytidylyltransferase</fullName>
    </submittedName>
</protein>
<reference evidence="5 6" key="1">
    <citation type="submission" date="2017-07" db="EMBL/GenBank/DDBJ databases">
        <title>Leptospira spp. isolated from tropical soils.</title>
        <authorList>
            <person name="Thibeaux R."/>
            <person name="Iraola G."/>
            <person name="Ferres I."/>
            <person name="Bierque E."/>
            <person name="Girault D."/>
            <person name="Soupe-Gilbert M.-E."/>
            <person name="Picardeau M."/>
            <person name="Goarant C."/>
        </authorList>
    </citation>
    <scope>NUCLEOTIDE SEQUENCE [LARGE SCALE GENOMIC DNA]</scope>
    <source>
        <strain evidence="3 6">FH2-B-C1</strain>
        <strain evidence="4 5">FH2-B-D1</strain>
    </source>
</reference>
<dbReference type="InterPro" id="IPR015421">
    <property type="entry name" value="PyrdxlP-dep_Trfase_major"/>
</dbReference>
<dbReference type="PROSITE" id="PS00600">
    <property type="entry name" value="AA_TRANSFER_CLASS_3"/>
    <property type="match status" value="1"/>
</dbReference>
<dbReference type="PANTHER" id="PTHR43713">
    <property type="entry name" value="GLUTAMATE-1-SEMIALDEHYDE 2,1-AMINOMUTASE"/>
    <property type="match status" value="1"/>
</dbReference>
<dbReference type="Proteomes" id="UP000232149">
    <property type="component" value="Unassembled WGS sequence"/>
</dbReference>
<dbReference type="GO" id="GO:0008483">
    <property type="term" value="F:transaminase activity"/>
    <property type="evidence" value="ECO:0007669"/>
    <property type="project" value="InterPro"/>
</dbReference>
<dbReference type="AlphaFoldDB" id="A0A2M9YPB3"/>
<dbReference type="EMBL" id="NPDV01000007">
    <property type="protein sequence ID" value="PJZ53377.1"/>
    <property type="molecule type" value="Genomic_DNA"/>
</dbReference>
<dbReference type="PANTHER" id="PTHR43713:SF3">
    <property type="entry name" value="GLUTAMATE-1-SEMIALDEHYDE 2,1-AMINOMUTASE 1, CHLOROPLASTIC-RELATED"/>
    <property type="match status" value="1"/>
</dbReference>
<dbReference type="Proteomes" id="UP000232188">
    <property type="component" value="Unassembled WGS sequence"/>
</dbReference>
<dbReference type="InterPro" id="IPR029044">
    <property type="entry name" value="Nucleotide-diphossugar_trans"/>
</dbReference>
<dbReference type="SUPFAM" id="SSF53383">
    <property type="entry name" value="PLP-dependent transferases"/>
    <property type="match status" value="1"/>
</dbReference>
<evidence type="ECO:0000256" key="2">
    <source>
        <dbReference type="ARBA" id="ARBA00022898"/>
    </source>
</evidence>
<dbReference type="RefSeq" id="WP_100785469.1">
    <property type="nucleotide sequence ID" value="NZ_NPDU01000025.1"/>
</dbReference>
<keyword evidence="3" id="KW-0808">Transferase</keyword>
<evidence type="ECO:0000313" key="3">
    <source>
        <dbReference type="EMBL" id="PJZ53377.1"/>
    </source>
</evidence>
<keyword evidence="2" id="KW-0663">Pyridoxal phosphate</keyword>
<name>A0A2M9YPB3_9LEPT</name>
<sequence>MNKIRILGVLQARTSSTRLPNKVLKKILGKPMLELQLEREARSKKIEKLIVATSEDPSDDELASLCLKLNVPCFRGSLNDVLDRFYNAAKDFKPDWIVRLTGDCPLVDPDLLDKIIEFTISSGFDYGTNALEPTFPDGLDVEVFKFSALEDAWKNATLPSQREHVTPFINRQSDKFKIGHYRCETNLSNLRWTVDEPEDFELVENLYNQLYPQNPEFATKDILDYLESNPKWKTHNLKHERNEGYRKSLMEDKRQNFRNKIKKSLETQELARKRIPGMVQLLSKRPDLYSYGVWPGYYKRAKGVEIWDLDDNRYIDMSIGGIGANVLGYADPDVDAAVLEAIQKGSSSSLNCEEELLLADLLCEIHPWAEKVRFGKSGGESMAIAVRIARAYTKKDKIAFCGYHGWHDWYLAANLGTENALGEHLISGLLPNGVPRSLKGTSFPFRYNQLSDLEAIVAKEGKDLAAIVMEPIRGTPPTKEFIDGIHEISKKTGAVLIIDEISSGFRINSGGAHLVLGINPDIAVFSKSLGNGYPIAAIIGKGDIMESAQTTFISSTFWTERIGPTAAISMINKHRSRNVGLHLKHIGDSVQNGWKELLKKHNIPGGAGGLTPIGYLTFDHPDALVWKAYYIQEMISKGFLATTGFYSMYAHTDDHVKAYLAAADGVLKDLAYLIEQNTVRENLIGKPAVSSFARIN</sequence>
<dbReference type="CDD" id="cd02518">
    <property type="entry name" value="GT2_SpsF"/>
    <property type="match status" value="1"/>
</dbReference>
<dbReference type="Gene3D" id="3.90.1150.10">
    <property type="entry name" value="Aspartate Aminotransferase, domain 1"/>
    <property type="match status" value="1"/>
</dbReference>